<dbReference type="RefSeq" id="WP_432765496.1">
    <property type="nucleotide sequence ID" value="NZ_PTJA01000002.1"/>
</dbReference>
<keyword evidence="2" id="KW-0560">Oxidoreductase</keyword>
<dbReference type="PROSITE" id="PS51819">
    <property type="entry name" value="VOC"/>
    <property type="match status" value="1"/>
</dbReference>
<dbReference type="InterPro" id="IPR037523">
    <property type="entry name" value="VOC_core"/>
</dbReference>
<keyword evidence="3" id="KW-1185">Reference proteome</keyword>
<dbReference type="InterPro" id="IPR004360">
    <property type="entry name" value="Glyas_Fos-R_dOase_dom"/>
</dbReference>
<reference evidence="2 3" key="1">
    <citation type="submission" date="2018-02" db="EMBL/GenBank/DDBJ databases">
        <title>Genomic Encyclopedia of Archaeal and Bacterial Type Strains, Phase II (KMG-II): from individual species to whole genera.</title>
        <authorList>
            <person name="Goeker M."/>
        </authorList>
    </citation>
    <scope>NUCLEOTIDE SEQUENCE [LARGE SCALE GENOMIC DNA]</scope>
    <source>
        <strain evidence="2 3">DSM 3808</strain>
    </source>
</reference>
<keyword evidence="2" id="KW-0456">Lyase</keyword>
<dbReference type="Proteomes" id="UP000237749">
    <property type="component" value="Unassembled WGS sequence"/>
</dbReference>
<comment type="caution">
    <text evidence="2">The sequence shown here is derived from an EMBL/GenBank/DDBJ whole genome shotgun (WGS) entry which is preliminary data.</text>
</comment>
<keyword evidence="2" id="KW-0223">Dioxygenase</keyword>
<proteinExistence type="predicted"/>
<dbReference type="SUPFAM" id="SSF109854">
    <property type="entry name" value="DinB/YfiT-like putative metalloenzymes"/>
    <property type="match status" value="1"/>
</dbReference>
<organism evidence="2 3">
    <name type="scientific">Lacrimispora xylanisolvens</name>
    <dbReference type="NCBI Taxonomy" id="384636"/>
    <lineage>
        <taxon>Bacteria</taxon>
        <taxon>Bacillati</taxon>
        <taxon>Bacillota</taxon>
        <taxon>Clostridia</taxon>
        <taxon>Lachnospirales</taxon>
        <taxon>Lachnospiraceae</taxon>
        <taxon>Lacrimispora</taxon>
    </lineage>
</organism>
<accession>A0A2S6HXD3</accession>
<dbReference type="PANTHER" id="PTHR36437">
    <property type="entry name" value="GLYOXALASE/BLEOMYCIN RESISTANCE PROTEIN/DIOXYGENASE"/>
    <property type="match status" value="1"/>
</dbReference>
<evidence type="ECO:0000259" key="1">
    <source>
        <dbReference type="PROSITE" id="PS51819"/>
    </source>
</evidence>
<evidence type="ECO:0000313" key="2">
    <source>
        <dbReference type="EMBL" id="PPK82674.1"/>
    </source>
</evidence>
<dbReference type="EMBL" id="PTJA01000002">
    <property type="protein sequence ID" value="PPK82674.1"/>
    <property type="molecule type" value="Genomic_DNA"/>
</dbReference>
<dbReference type="GO" id="GO:0051213">
    <property type="term" value="F:dioxygenase activity"/>
    <property type="evidence" value="ECO:0007669"/>
    <property type="project" value="UniProtKB-KW"/>
</dbReference>
<dbReference type="AlphaFoldDB" id="A0A2S6HXD3"/>
<evidence type="ECO:0000313" key="3">
    <source>
        <dbReference type="Proteomes" id="UP000237749"/>
    </source>
</evidence>
<dbReference type="InterPro" id="IPR029068">
    <property type="entry name" value="Glyas_Bleomycin-R_OHBP_Dase"/>
</dbReference>
<dbReference type="Gene3D" id="3.10.180.10">
    <property type="entry name" value="2,3-Dihydroxybiphenyl 1,2-Dioxygenase, domain 1"/>
    <property type="match status" value="1"/>
</dbReference>
<sequence length="313" mass="36647">MTQALVHIALVVKDYDEAIDFYTKKLHFNLIEDTYQPEQDKRWVVVSPPGAYGTTVLLAKASKPVQEPFIGNQAGGRVFLFLGTDDFYRDFEEMKQLGITFIREPKVQDYGIVAVFEDLYGNLWDLVQFHEGHPMADRVVRKETALADTIKDQTSRALWEVKNVIDCVPDELWNKEYCKMPCWKHIYHMLHSLDLWFINPRDKEYGEPEIHEKDLNNLDAVSVKQLTREEINHYYEKINRKLADYLLKLTDDELTCMPGDCEYNRFTLVLAQFRHLHTHMGMVMGFIIADTGLWPRVLGLENPVPTEEYSKYF</sequence>
<dbReference type="PANTHER" id="PTHR36437:SF2">
    <property type="entry name" value="GLYOXALASE_BLEOMYCIN RESISTANCE PROTEIN_DIOXYGENASE"/>
    <property type="match status" value="1"/>
</dbReference>
<dbReference type="Pfam" id="PF00903">
    <property type="entry name" value="Glyoxalase"/>
    <property type="match status" value="1"/>
</dbReference>
<protein>
    <submittedName>
        <fullName evidence="2">Catechol 2,3-dioxygenase-like lactoylglutathione lyase family enzyme</fullName>
    </submittedName>
</protein>
<feature type="domain" description="VOC" evidence="1">
    <location>
        <begin position="4"/>
        <end position="129"/>
    </location>
</feature>
<gene>
    <name evidence="2" type="ORF">BXY41_102364</name>
</gene>
<dbReference type="CDD" id="cd07263">
    <property type="entry name" value="VOC_like"/>
    <property type="match status" value="1"/>
</dbReference>
<dbReference type="GO" id="GO:0016829">
    <property type="term" value="F:lyase activity"/>
    <property type="evidence" value="ECO:0007669"/>
    <property type="project" value="UniProtKB-KW"/>
</dbReference>
<name>A0A2S6HXD3_9FIRM</name>
<dbReference type="SUPFAM" id="SSF54593">
    <property type="entry name" value="Glyoxalase/Bleomycin resistance protein/Dihydroxybiphenyl dioxygenase"/>
    <property type="match status" value="1"/>
</dbReference>
<dbReference type="InterPro" id="IPR034660">
    <property type="entry name" value="DinB/YfiT-like"/>
</dbReference>